<evidence type="ECO:0000313" key="1">
    <source>
        <dbReference type="EMBL" id="CAJ2658418.1"/>
    </source>
</evidence>
<evidence type="ECO:0000313" key="2">
    <source>
        <dbReference type="Proteomes" id="UP001177021"/>
    </source>
</evidence>
<dbReference type="Proteomes" id="UP001177021">
    <property type="component" value="Unassembled WGS sequence"/>
</dbReference>
<keyword evidence="2" id="KW-1185">Reference proteome</keyword>
<sequence>MSIEKHDVFMVRLNGKNYSSWEFQFSLYVQGKDLWGHVDDTTPAPDKDKDKDAHAKWKTKDAQVMTWITSSVDPNIVLNLRPYKTAATMWAYLKKIYGQNNAARRFQLEYDIANFKQDSLSISDFYSQFMNLWAEYTDIVYSNLSAGELSAVQTVHDTTKRDQFLMKLRYDFEGMRSSLMHRDPIPSLDACLNDLLREEQRLLTQSILEEQKASTVPVAYVAQGRSRNHEMSTIQCFCCKRSGHYASNCPNKFCNYCKKDGHIIKECPTRPPKRNAKAFATSVDSSIPTAVQQNTPAAVQTLTPEMVQQMIISAFSALGFSGKSCSPWYFDSGASNHMTNNTQFLNNITKYSGNLKIHTADGNQLPITATGDISSTLNNVFVSPGLTSNLISVGQLVDNNCKVQFSKSGCLVQDQQSGMTIAKGPKVGRLFPLNLHLSPSLSLPSVLCNSATVDYQLWHKRLGHPNFNVLHDMLKSGFLGNKHTPSLDIIRFDCTPCKLGKSKILPFPTHQPNVTKPFDIIHSDVWGVTPIISHANYKYFVTFIDDYSRFTWVYFLRSKDEVFSTFKFFNAYVETQFSSKIKILRSDNGGEYTSNSFQEFLQSNGIISQRSCPSTPQQNGVAERKNRHLLDVVRTLFLESHVPPRFWCEALSTAVHLINSLSSPSLKNESPFSRLFEKPPDYSTLRVFGCVCYVHLPPQERTKLSAQSVECAFLGYSSHQKGFLCYDPNNRRIRVSRNVIFQENKYFFATHHDTPSTVSVLPFFSNSIISQSSSKPLLTYQRRRVVTQNQPAEFHGPPQDSSLTADPIQEPEPELELLRRSSRIRKPPEKYGFSNPLSLTATLSSVSIPSSYKQAMEHVCWQTAIENELLALEENQTWDIVPCPPYVKPLGSKFVFSIKLRPDGSIDRYKARLVVLGNKQEYGLDYDETFAPVAKMTSVRTILALAASQSWPLHQMDVKNAFLHGDLKEEVYIKLPNGMPTSSSNTVCKLKRSLYGLKQAPRVWFEKFRSTLLGFSFIQSQYDPSLFLQRTPKGIVVLLVYVDDIVVTGSDQEGISKIRELLHSSFHMKELGRLTYFLGLEVHYQSEGIFLNQQKYIKDLVQLAGLTDSKTVDTPMEVNVKYRRDEGELLDDPTLYRKLVGSLIYVTITRPDISFAVHTVSRFMQAPRHLHFSAVQRIIKYLLGTSRRGLFFPNDSTLQLQAYSDADWAGCPDTRKSTTGWCMFLGNAAISWKCKKQDSVSKSSTEAEYRAMSAACSEIVWLRGLLTELGFSQAQPTSLHADNTSAIQIAANPVYHERTKHIEVDCHSIREAYDRRIINLPHVSTSDQTTDIFTKSLTRQRHNFLVSKLMLVNLPASI</sequence>
<reference evidence="1" key="1">
    <citation type="submission" date="2023-10" db="EMBL/GenBank/DDBJ databases">
        <authorList>
            <person name="Rodriguez Cubillos JULIANA M."/>
            <person name="De Vega J."/>
        </authorList>
    </citation>
    <scope>NUCLEOTIDE SEQUENCE</scope>
</reference>
<proteinExistence type="predicted"/>
<protein>
    <submittedName>
        <fullName evidence="1">Uncharacterized protein</fullName>
    </submittedName>
</protein>
<comment type="caution">
    <text evidence="1">The sequence shown here is derived from an EMBL/GenBank/DDBJ whole genome shotgun (WGS) entry which is preliminary data.</text>
</comment>
<gene>
    <name evidence="1" type="ORF">MILVUS5_LOCUS24795</name>
</gene>
<accession>A0ACB0KPI7</accession>
<name>A0ACB0KPI7_TRIPR</name>
<organism evidence="1 2">
    <name type="scientific">Trifolium pratense</name>
    <name type="common">Red clover</name>
    <dbReference type="NCBI Taxonomy" id="57577"/>
    <lineage>
        <taxon>Eukaryota</taxon>
        <taxon>Viridiplantae</taxon>
        <taxon>Streptophyta</taxon>
        <taxon>Embryophyta</taxon>
        <taxon>Tracheophyta</taxon>
        <taxon>Spermatophyta</taxon>
        <taxon>Magnoliopsida</taxon>
        <taxon>eudicotyledons</taxon>
        <taxon>Gunneridae</taxon>
        <taxon>Pentapetalae</taxon>
        <taxon>rosids</taxon>
        <taxon>fabids</taxon>
        <taxon>Fabales</taxon>
        <taxon>Fabaceae</taxon>
        <taxon>Papilionoideae</taxon>
        <taxon>50 kb inversion clade</taxon>
        <taxon>NPAAA clade</taxon>
        <taxon>Hologalegina</taxon>
        <taxon>IRL clade</taxon>
        <taxon>Trifolieae</taxon>
        <taxon>Trifolium</taxon>
    </lineage>
</organism>
<dbReference type="EMBL" id="CASHSV030000311">
    <property type="protein sequence ID" value="CAJ2658418.1"/>
    <property type="molecule type" value="Genomic_DNA"/>
</dbReference>